<organism evidence="2 3">
    <name type="scientific">Trichonephila clavipes</name>
    <name type="common">Golden silk orbweaver</name>
    <name type="synonym">Nephila clavipes</name>
    <dbReference type="NCBI Taxonomy" id="2585209"/>
    <lineage>
        <taxon>Eukaryota</taxon>
        <taxon>Metazoa</taxon>
        <taxon>Ecdysozoa</taxon>
        <taxon>Arthropoda</taxon>
        <taxon>Chelicerata</taxon>
        <taxon>Arachnida</taxon>
        <taxon>Araneae</taxon>
        <taxon>Araneomorphae</taxon>
        <taxon>Entelegynae</taxon>
        <taxon>Araneoidea</taxon>
        <taxon>Nephilidae</taxon>
        <taxon>Trichonephila</taxon>
    </lineage>
</organism>
<proteinExistence type="predicted"/>
<evidence type="ECO:0000313" key="2">
    <source>
        <dbReference type="EMBL" id="GFX95173.1"/>
    </source>
</evidence>
<reference evidence="2" key="1">
    <citation type="submission" date="2020-08" db="EMBL/GenBank/DDBJ databases">
        <title>Multicomponent nature underlies the extraordinary mechanical properties of spider dragline silk.</title>
        <authorList>
            <person name="Kono N."/>
            <person name="Nakamura H."/>
            <person name="Mori M."/>
            <person name="Yoshida Y."/>
            <person name="Ohtoshi R."/>
            <person name="Malay A.D."/>
            <person name="Moran D.A.P."/>
            <person name="Tomita M."/>
            <person name="Numata K."/>
            <person name="Arakawa K."/>
        </authorList>
    </citation>
    <scope>NUCLEOTIDE SEQUENCE</scope>
</reference>
<dbReference type="Proteomes" id="UP000887159">
    <property type="component" value="Unassembled WGS sequence"/>
</dbReference>
<dbReference type="EMBL" id="BMAU01021185">
    <property type="protein sequence ID" value="GFX95173.1"/>
    <property type="molecule type" value="Genomic_DNA"/>
</dbReference>
<accession>A0A8X6V0Z6</accession>
<evidence type="ECO:0000256" key="1">
    <source>
        <dbReference type="SAM" id="MobiDB-lite"/>
    </source>
</evidence>
<dbReference type="AlphaFoldDB" id="A0A8X6V0Z6"/>
<sequence>MSGRLTFLEHCTSSKKDFPELSDDANYQKDYDSLKEQKLGELALILPCPQNEINSSKLNDPHPPKNNAKKHSRKASQENKKTINSTSNKKDGFTSPKKFANKLKLTDPVAGTTVSLSTFKINLVASLERKLKLIPRSRIKQRLQLLPPKIPPFMFKHKKENYKNIIKDLNKDFLNCNVKLAGKYLKIFTTNSDEHRTITDYLDEKREEFYVIQQLDSRPQKIVFKGLPDSTEIGEIQADLTS</sequence>
<gene>
    <name evidence="2" type="ORF">TNCV_847651</name>
</gene>
<keyword evidence="3" id="KW-1185">Reference proteome</keyword>
<protein>
    <submittedName>
        <fullName evidence="2">Uncharacterized protein</fullName>
    </submittedName>
</protein>
<name>A0A8X6V0Z6_TRICX</name>
<evidence type="ECO:0000313" key="3">
    <source>
        <dbReference type="Proteomes" id="UP000887159"/>
    </source>
</evidence>
<feature type="region of interest" description="Disordered" evidence="1">
    <location>
        <begin position="53"/>
        <end position="94"/>
    </location>
</feature>
<comment type="caution">
    <text evidence="2">The sequence shown here is derived from an EMBL/GenBank/DDBJ whole genome shotgun (WGS) entry which is preliminary data.</text>
</comment>